<sequence length="152" mass="17097">MQYFVILGLLLFVLSGCGDRARRSETAEKPSDSTAISTDTVCFRQVVGRDTTALRLVINGATVTGELAILPYEKDRARGRIEGTLTNNQIRADWQRSGEGVTQTHEINFLLTGDAVTWREGERMEKQGRWVLKQPESGFDYKLLKTECRSIN</sequence>
<protein>
    <submittedName>
        <fullName evidence="1">Uncharacterized protein</fullName>
    </submittedName>
</protein>
<proteinExistence type="predicted"/>
<organism evidence="1 2">
    <name type="scientific">Larkinella rosea</name>
    <dbReference type="NCBI Taxonomy" id="2025312"/>
    <lineage>
        <taxon>Bacteria</taxon>
        <taxon>Pseudomonadati</taxon>
        <taxon>Bacteroidota</taxon>
        <taxon>Cytophagia</taxon>
        <taxon>Cytophagales</taxon>
        <taxon>Spirosomataceae</taxon>
        <taxon>Larkinella</taxon>
    </lineage>
</organism>
<comment type="caution">
    <text evidence="1">The sequence shown here is derived from an EMBL/GenBank/DDBJ whole genome shotgun (WGS) entry which is preliminary data.</text>
</comment>
<name>A0A3P1BMQ3_9BACT</name>
<dbReference type="Proteomes" id="UP000271925">
    <property type="component" value="Unassembled WGS sequence"/>
</dbReference>
<gene>
    <name evidence="1" type="ORF">EHT25_17840</name>
</gene>
<evidence type="ECO:0000313" key="1">
    <source>
        <dbReference type="EMBL" id="RRB02332.1"/>
    </source>
</evidence>
<dbReference type="OrthoDB" id="956460at2"/>
<dbReference type="RefSeq" id="WP_124876495.1">
    <property type="nucleotide sequence ID" value="NZ_RQJO01000009.1"/>
</dbReference>
<reference evidence="1 2" key="1">
    <citation type="submission" date="2018-11" db="EMBL/GenBank/DDBJ databases">
        <authorList>
            <person name="Zhou Z."/>
            <person name="Wang G."/>
        </authorList>
    </citation>
    <scope>NUCLEOTIDE SEQUENCE [LARGE SCALE GENOMIC DNA]</scope>
    <source>
        <strain evidence="1 2">KCTC52004</strain>
    </source>
</reference>
<dbReference type="AlphaFoldDB" id="A0A3P1BMQ3"/>
<keyword evidence="2" id="KW-1185">Reference proteome</keyword>
<dbReference type="EMBL" id="RQJO01000009">
    <property type="protein sequence ID" value="RRB02332.1"/>
    <property type="molecule type" value="Genomic_DNA"/>
</dbReference>
<evidence type="ECO:0000313" key="2">
    <source>
        <dbReference type="Proteomes" id="UP000271925"/>
    </source>
</evidence>
<accession>A0A3P1BMQ3</accession>